<keyword evidence="3" id="KW-0249">Electron transport</keyword>
<dbReference type="InterPro" id="IPR017533">
    <property type="entry name" value="Halocyanin"/>
</dbReference>
<keyword evidence="9" id="KW-1185">Reference proteome</keyword>
<dbReference type="InterPro" id="IPR000923">
    <property type="entry name" value="BlueCu_1"/>
</dbReference>
<evidence type="ECO:0000313" key="9">
    <source>
        <dbReference type="Proteomes" id="UP000011680"/>
    </source>
</evidence>
<feature type="binding site" evidence="5">
    <location>
        <position position="154"/>
    </location>
    <ligand>
        <name>Cu cation</name>
        <dbReference type="ChEBI" id="CHEBI:23378"/>
    </ligand>
</feature>
<evidence type="ECO:0000259" key="7">
    <source>
        <dbReference type="Pfam" id="PF00127"/>
    </source>
</evidence>
<accession>M0NHG1</accession>
<evidence type="ECO:0000313" key="8">
    <source>
        <dbReference type="EMBL" id="EMA56080.1"/>
    </source>
</evidence>
<dbReference type="eggNOG" id="arCOG02921">
    <property type="taxonomic scope" value="Archaea"/>
</dbReference>
<dbReference type="OrthoDB" id="11088at2157"/>
<dbReference type="CDD" id="cd04220">
    <property type="entry name" value="Halocyanin"/>
    <property type="match status" value="1"/>
</dbReference>
<dbReference type="PATRIC" id="fig|1227457.3.peg.773"/>
<dbReference type="AlphaFoldDB" id="M0NHG1"/>
<gene>
    <name evidence="8" type="ORF">C451_04296</name>
</gene>
<proteinExistence type="predicted"/>
<dbReference type="SUPFAM" id="SSF49503">
    <property type="entry name" value="Cupredoxins"/>
    <property type="match status" value="1"/>
</dbReference>
<evidence type="ECO:0000256" key="2">
    <source>
        <dbReference type="ARBA" id="ARBA00022723"/>
    </source>
</evidence>
<feature type="region of interest" description="Disordered" evidence="6">
    <location>
        <begin position="46"/>
        <end position="95"/>
    </location>
</feature>
<evidence type="ECO:0000256" key="1">
    <source>
        <dbReference type="ARBA" id="ARBA00022448"/>
    </source>
</evidence>
<evidence type="ECO:0000256" key="6">
    <source>
        <dbReference type="SAM" id="MobiDB-lite"/>
    </source>
</evidence>
<keyword evidence="1" id="KW-0813">Transport</keyword>
<evidence type="ECO:0000256" key="3">
    <source>
        <dbReference type="ARBA" id="ARBA00022982"/>
    </source>
</evidence>
<feature type="binding site" evidence="5">
    <location>
        <position position="197"/>
    </location>
    <ligand>
        <name>Cu cation</name>
        <dbReference type="ChEBI" id="CHEBI:23378"/>
    </ligand>
</feature>
<evidence type="ECO:0000256" key="4">
    <source>
        <dbReference type="ARBA" id="ARBA00023008"/>
    </source>
</evidence>
<dbReference type="PROSITE" id="PS51257">
    <property type="entry name" value="PROKAR_LIPOPROTEIN"/>
    <property type="match status" value="1"/>
</dbReference>
<dbReference type="InterPro" id="IPR002387">
    <property type="entry name" value="Plastocyanin"/>
</dbReference>
<feature type="compositionally biased region" description="Acidic residues" evidence="6">
    <location>
        <begin position="50"/>
        <end position="61"/>
    </location>
</feature>
<dbReference type="PROSITE" id="PS00196">
    <property type="entry name" value="COPPER_BLUE"/>
    <property type="match status" value="1"/>
</dbReference>
<keyword evidence="4 5" id="KW-0186">Copper</keyword>
<keyword evidence="2 5" id="KW-0479">Metal-binding</keyword>
<organism evidence="8 9">
    <name type="scientific">Halococcus thailandensis JCM 13552</name>
    <dbReference type="NCBI Taxonomy" id="1227457"/>
    <lineage>
        <taxon>Archaea</taxon>
        <taxon>Methanobacteriati</taxon>
        <taxon>Methanobacteriota</taxon>
        <taxon>Stenosarchaea group</taxon>
        <taxon>Halobacteria</taxon>
        <taxon>Halobacteriales</taxon>
        <taxon>Halococcaceae</taxon>
        <taxon>Halococcus</taxon>
    </lineage>
</organism>
<dbReference type="Proteomes" id="UP000011680">
    <property type="component" value="Unassembled WGS sequence"/>
</dbReference>
<feature type="binding site" evidence="5">
    <location>
        <position position="192"/>
    </location>
    <ligand>
        <name>Cu cation</name>
        <dbReference type="ChEBI" id="CHEBI:23378"/>
    </ligand>
</feature>
<feature type="compositionally biased region" description="Polar residues" evidence="6">
    <location>
        <begin position="65"/>
        <end position="74"/>
    </location>
</feature>
<evidence type="ECO:0000256" key="5">
    <source>
        <dbReference type="PIRSR" id="PIRSR602387-1"/>
    </source>
</evidence>
<comment type="cofactor">
    <cofactor evidence="5">
        <name>Cu(2+)</name>
        <dbReference type="ChEBI" id="CHEBI:29036"/>
    </cofactor>
    <text evidence="5">The crystal structure with reduced Cu(1+) has also been determined.</text>
</comment>
<dbReference type="InterPro" id="IPR008972">
    <property type="entry name" value="Cupredoxin"/>
</dbReference>
<sequence length="204" mass="21148">MRGTSAYASRRRYLGSLATAFSLLAGCMGGDNGGDTESGRIAMTRTTASADDETATEEMAGDDTSQSLTNQTSDTGRRSDVPSSSETAGGAVSEWLSDAPGYDGTVVDATDRKRVTVSVGAASPNGPYAFAPAAVNISTGTTVVWEWTGEGGSHNVVAESGAFESDLVAEDGYTFEHAFDSANIYRYVCKPHESLGMKGAIIGE</sequence>
<dbReference type="Pfam" id="PF00127">
    <property type="entry name" value="Copper-bind"/>
    <property type="match status" value="1"/>
</dbReference>
<dbReference type="PRINTS" id="PR00157">
    <property type="entry name" value="PLASTOCYANIN"/>
</dbReference>
<dbReference type="NCBIfam" id="TIGR03102">
    <property type="entry name" value="halo_cynanin"/>
    <property type="match status" value="1"/>
</dbReference>
<comment type="caution">
    <text evidence="8">The sequence shown here is derived from an EMBL/GenBank/DDBJ whole genome shotgun (WGS) entry which is preliminary data.</text>
</comment>
<dbReference type="GO" id="GO:0009055">
    <property type="term" value="F:electron transfer activity"/>
    <property type="evidence" value="ECO:0007669"/>
    <property type="project" value="InterPro"/>
</dbReference>
<dbReference type="EMBL" id="AOMF01000094">
    <property type="protein sequence ID" value="EMA56080.1"/>
    <property type="molecule type" value="Genomic_DNA"/>
</dbReference>
<name>M0NHG1_9EURY</name>
<feature type="domain" description="Blue (type 1) copper" evidence="7">
    <location>
        <begin position="124"/>
        <end position="202"/>
    </location>
</feature>
<dbReference type="GO" id="GO:0005507">
    <property type="term" value="F:copper ion binding"/>
    <property type="evidence" value="ECO:0007669"/>
    <property type="project" value="InterPro"/>
</dbReference>
<reference evidence="8 9" key="1">
    <citation type="journal article" date="2014" name="PLoS Genet.">
        <title>Phylogenetically driven sequencing of extremely halophilic archaea reveals strategies for static and dynamic osmo-response.</title>
        <authorList>
            <person name="Becker E.A."/>
            <person name="Seitzer P.M."/>
            <person name="Tritt A."/>
            <person name="Larsen D."/>
            <person name="Krusor M."/>
            <person name="Yao A.I."/>
            <person name="Wu D."/>
            <person name="Madern D."/>
            <person name="Eisen J.A."/>
            <person name="Darling A.E."/>
            <person name="Facciotti M.T."/>
        </authorList>
    </citation>
    <scope>NUCLEOTIDE SEQUENCE [LARGE SCALE GENOMIC DNA]</scope>
    <source>
        <strain evidence="8 9">JCM 13552</strain>
    </source>
</reference>
<dbReference type="STRING" id="1227457.C451_04296"/>
<protein>
    <submittedName>
        <fullName evidence="8">Halocyanin</fullName>
    </submittedName>
</protein>
<dbReference type="Gene3D" id="2.60.40.420">
    <property type="entry name" value="Cupredoxins - blue copper proteins"/>
    <property type="match status" value="1"/>
</dbReference>
<dbReference type="InterPro" id="IPR028871">
    <property type="entry name" value="BlueCu_1_BS"/>
</dbReference>
<feature type="binding site" evidence="5">
    <location>
        <position position="189"/>
    </location>
    <ligand>
        <name>Cu cation</name>
        <dbReference type="ChEBI" id="CHEBI:23378"/>
    </ligand>
</feature>